<dbReference type="InterPro" id="IPR027417">
    <property type="entry name" value="P-loop_NTPase"/>
</dbReference>
<dbReference type="Proteomes" id="UP000278632">
    <property type="component" value="Unassembled WGS sequence"/>
</dbReference>
<feature type="domain" description="SF4 helicase" evidence="2">
    <location>
        <begin position="18"/>
        <end position="295"/>
    </location>
</feature>
<dbReference type="GO" id="GO:0005524">
    <property type="term" value="F:ATP binding"/>
    <property type="evidence" value="ECO:0007669"/>
    <property type="project" value="InterPro"/>
</dbReference>
<dbReference type="PANTHER" id="PTHR30153">
    <property type="entry name" value="REPLICATIVE DNA HELICASE DNAB"/>
    <property type="match status" value="1"/>
</dbReference>
<reference evidence="4" key="1">
    <citation type="submission" date="2018-05" db="EMBL/GenBank/DDBJ databases">
        <title>Genome Sequencing of selected type strains of the family Eggerthellaceae.</title>
        <authorList>
            <person name="Danylec N."/>
            <person name="Stoll D.A."/>
            <person name="Doetsch A."/>
            <person name="Huch M."/>
        </authorList>
    </citation>
    <scope>NUCLEOTIDE SEQUENCE [LARGE SCALE GENOMIC DNA]</scope>
    <source>
        <strain evidence="4">DSM 16106</strain>
    </source>
</reference>
<dbReference type="SMART" id="SM00382">
    <property type="entry name" value="AAA"/>
    <property type="match status" value="1"/>
</dbReference>
<dbReference type="InterPro" id="IPR007694">
    <property type="entry name" value="DNA_helicase_DnaB-like_C"/>
</dbReference>
<dbReference type="GO" id="GO:0006269">
    <property type="term" value="P:DNA replication, synthesis of primer"/>
    <property type="evidence" value="ECO:0007669"/>
    <property type="project" value="UniProtKB-KW"/>
</dbReference>
<sequence>MKNITWNIEKLDELISQLSSMKPCGKTGIQSLDSMLGGGLYPEIYVLAAEPGAGKTTLALQIADRIAEFGSRKALFVSLEMSASQMLAKSLSRISALSPSLPPLTVRQLMNARQLSNDGKQAMMEALIAYREQTAPNIATVDERVTVADLRKLYESLPSAEFPPLLVIDYLQLLPPSDGDPSATDYQTHTANMRGLCKLAKTYKTPVLVISSKNRANRNGRQLASLSGSSEIEYSASCVLFLDVDGSTEDERAEEAAKSKRLVTLSVRKNRFGSCGEVPLVFLANESRFIERCTY</sequence>
<dbReference type="Pfam" id="PF03796">
    <property type="entry name" value="DnaB_C"/>
    <property type="match status" value="1"/>
</dbReference>
<keyword evidence="1" id="KW-0639">Primosome</keyword>
<evidence type="ECO:0000313" key="4">
    <source>
        <dbReference type="Proteomes" id="UP000278632"/>
    </source>
</evidence>
<dbReference type="AlphaFoldDB" id="A0A3N0BJR3"/>
<dbReference type="PANTHER" id="PTHR30153:SF2">
    <property type="entry name" value="REPLICATIVE DNA HELICASE"/>
    <property type="match status" value="1"/>
</dbReference>
<dbReference type="GO" id="GO:0005829">
    <property type="term" value="C:cytosol"/>
    <property type="evidence" value="ECO:0007669"/>
    <property type="project" value="TreeGrafter"/>
</dbReference>
<dbReference type="Gene3D" id="3.40.50.300">
    <property type="entry name" value="P-loop containing nucleotide triphosphate hydrolases"/>
    <property type="match status" value="1"/>
</dbReference>
<dbReference type="SUPFAM" id="SSF52540">
    <property type="entry name" value="P-loop containing nucleoside triphosphate hydrolases"/>
    <property type="match status" value="1"/>
</dbReference>
<dbReference type="EMBL" id="QICD01000002">
    <property type="protein sequence ID" value="RNL48524.1"/>
    <property type="molecule type" value="Genomic_DNA"/>
</dbReference>
<keyword evidence="4" id="KW-1185">Reference proteome</keyword>
<dbReference type="GO" id="GO:0003678">
    <property type="term" value="F:DNA helicase activity"/>
    <property type="evidence" value="ECO:0007669"/>
    <property type="project" value="InterPro"/>
</dbReference>
<evidence type="ECO:0000259" key="2">
    <source>
        <dbReference type="PROSITE" id="PS51199"/>
    </source>
</evidence>
<evidence type="ECO:0000256" key="1">
    <source>
        <dbReference type="ARBA" id="ARBA00022515"/>
    </source>
</evidence>
<dbReference type="RefSeq" id="WP_123191437.1">
    <property type="nucleotide sequence ID" value="NZ_QICD01000002.1"/>
</dbReference>
<dbReference type="OrthoDB" id="9803906at2"/>
<dbReference type="PROSITE" id="PS51199">
    <property type="entry name" value="SF4_HELICASE"/>
    <property type="match status" value="1"/>
</dbReference>
<protein>
    <recommendedName>
        <fullName evidence="2">SF4 helicase domain-containing protein</fullName>
    </recommendedName>
</protein>
<comment type="caution">
    <text evidence="3">The sequence shown here is derived from an EMBL/GenBank/DDBJ whole genome shotgun (WGS) entry which is preliminary data.</text>
</comment>
<evidence type="ECO:0000313" key="3">
    <source>
        <dbReference type="EMBL" id="RNL48524.1"/>
    </source>
</evidence>
<dbReference type="InterPro" id="IPR003593">
    <property type="entry name" value="AAA+_ATPase"/>
</dbReference>
<name>A0A3N0BJR3_9ACTN</name>
<dbReference type="GO" id="GO:1990077">
    <property type="term" value="C:primosome complex"/>
    <property type="evidence" value="ECO:0007669"/>
    <property type="project" value="UniProtKB-KW"/>
</dbReference>
<accession>A0A3N0BJR3</accession>
<organism evidence="3 4">
    <name type="scientific">Paraeggerthella hongkongensis</name>
    <dbReference type="NCBI Taxonomy" id="230658"/>
    <lineage>
        <taxon>Bacteria</taxon>
        <taxon>Bacillati</taxon>
        <taxon>Actinomycetota</taxon>
        <taxon>Coriobacteriia</taxon>
        <taxon>Eggerthellales</taxon>
        <taxon>Eggerthellaceae</taxon>
        <taxon>Paraeggerthella</taxon>
    </lineage>
</organism>
<proteinExistence type="predicted"/>
<gene>
    <name evidence="3" type="ORF">DMP08_02675</name>
</gene>